<dbReference type="Proteomes" id="UP000492821">
    <property type="component" value="Unassembled WGS sequence"/>
</dbReference>
<proteinExistence type="predicted"/>
<sequence>MYDWLNSSWAPLTAVLAGLVAIIIVNIIMGIRCFFDESRFTLRDEDEDDIGKKPDYDRLPKSKYVSPQTNDFQDI</sequence>
<keyword evidence="2" id="KW-0812">Transmembrane</keyword>
<evidence type="ECO:0000313" key="3">
    <source>
        <dbReference type="Proteomes" id="UP000492821"/>
    </source>
</evidence>
<organism evidence="3 4">
    <name type="scientific">Panagrellus redivivus</name>
    <name type="common">Microworm</name>
    <dbReference type="NCBI Taxonomy" id="6233"/>
    <lineage>
        <taxon>Eukaryota</taxon>
        <taxon>Metazoa</taxon>
        <taxon>Ecdysozoa</taxon>
        <taxon>Nematoda</taxon>
        <taxon>Chromadorea</taxon>
        <taxon>Rhabditida</taxon>
        <taxon>Tylenchina</taxon>
        <taxon>Panagrolaimomorpha</taxon>
        <taxon>Panagrolaimoidea</taxon>
        <taxon>Panagrolaimidae</taxon>
        <taxon>Panagrellus</taxon>
    </lineage>
</organism>
<feature type="transmembrane region" description="Helical" evidence="2">
    <location>
        <begin position="12"/>
        <end position="35"/>
    </location>
</feature>
<reference evidence="4" key="2">
    <citation type="submission" date="2020-10" db="UniProtKB">
        <authorList>
            <consortium name="WormBaseParasite"/>
        </authorList>
    </citation>
    <scope>IDENTIFICATION</scope>
</reference>
<dbReference type="AlphaFoldDB" id="A0A7E4VN41"/>
<name>A0A7E4VN41_PANRE</name>
<evidence type="ECO:0000256" key="2">
    <source>
        <dbReference type="SAM" id="Phobius"/>
    </source>
</evidence>
<protein>
    <submittedName>
        <fullName evidence="4">DUF2897 family protein</fullName>
    </submittedName>
</protein>
<keyword evidence="2" id="KW-1133">Transmembrane helix</keyword>
<reference evidence="3" key="1">
    <citation type="journal article" date="2013" name="Genetics">
        <title>The draft genome and transcriptome of Panagrellus redivivus are shaped by the harsh demands of a free-living lifestyle.</title>
        <authorList>
            <person name="Srinivasan J."/>
            <person name="Dillman A.R."/>
            <person name="Macchietto M.G."/>
            <person name="Heikkinen L."/>
            <person name="Lakso M."/>
            <person name="Fracchia K.M."/>
            <person name="Antoshechkin I."/>
            <person name="Mortazavi A."/>
            <person name="Wong G."/>
            <person name="Sternberg P.W."/>
        </authorList>
    </citation>
    <scope>NUCLEOTIDE SEQUENCE [LARGE SCALE GENOMIC DNA]</scope>
    <source>
        <strain evidence="3">MT8872</strain>
    </source>
</reference>
<keyword evidence="3" id="KW-1185">Reference proteome</keyword>
<evidence type="ECO:0000313" key="4">
    <source>
        <dbReference type="WBParaSite" id="Pan_g22875.t1"/>
    </source>
</evidence>
<evidence type="ECO:0000256" key="1">
    <source>
        <dbReference type="SAM" id="MobiDB-lite"/>
    </source>
</evidence>
<keyword evidence="2" id="KW-0472">Membrane</keyword>
<feature type="compositionally biased region" description="Polar residues" evidence="1">
    <location>
        <begin position="65"/>
        <end position="75"/>
    </location>
</feature>
<feature type="region of interest" description="Disordered" evidence="1">
    <location>
        <begin position="47"/>
        <end position="75"/>
    </location>
</feature>
<dbReference type="WBParaSite" id="Pan_g22875.t1">
    <property type="protein sequence ID" value="Pan_g22875.t1"/>
    <property type="gene ID" value="Pan_g22875"/>
</dbReference>
<accession>A0A7E4VN41</accession>
<feature type="compositionally biased region" description="Basic and acidic residues" evidence="1">
    <location>
        <begin position="50"/>
        <end position="60"/>
    </location>
</feature>